<accession>A0ABC8QKS6</accession>
<feature type="region of interest" description="Disordered" evidence="1">
    <location>
        <begin position="72"/>
        <end position="165"/>
    </location>
</feature>
<dbReference type="AlphaFoldDB" id="A0ABC8QKS6"/>
<evidence type="ECO:0000313" key="3">
    <source>
        <dbReference type="Proteomes" id="UP001642360"/>
    </source>
</evidence>
<dbReference type="Pfam" id="PF05097">
    <property type="entry name" value="DUF688"/>
    <property type="match status" value="1"/>
</dbReference>
<evidence type="ECO:0000256" key="1">
    <source>
        <dbReference type="SAM" id="MobiDB-lite"/>
    </source>
</evidence>
<proteinExistence type="predicted"/>
<dbReference type="EMBL" id="CAUOFW020000001">
    <property type="protein sequence ID" value="CAK9133220.1"/>
    <property type="molecule type" value="Genomic_DNA"/>
</dbReference>
<keyword evidence="3" id="KW-1185">Reference proteome</keyword>
<feature type="region of interest" description="Disordered" evidence="1">
    <location>
        <begin position="317"/>
        <end position="343"/>
    </location>
</feature>
<feature type="compositionally biased region" description="Basic and acidic residues" evidence="1">
    <location>
        <begin position="76"/>
        <end position="89"/>
    </location>
</feature>
<sequence>MFLENLMEDKQLNFNQPLLSVRRVSSTVASEKDVKRKTRNPHCNIPPVPSYESELKSGPVTNPGVVPFIWEQTPGRPKDESKPQTHAIDRPPIVPKLPPGRILTAKQWHSDNVPEDERVTKHQGGKVPSGSQRVPSLDENVTKLESSTDIMEAKESSESGDDEETYLDARDTLSRTESFFLNCSVSGLSGYDGPDVKPSGTFSTDPQTRDFMMGRFLPAAKAMASETPQYAPRKPLVWEQPRQVKKLTTGNKPTQLRYGPNILPHYAQDNEEEESDDGYDDHAKLSAKVCGLVPRFCLKGSFGLLNQVPGMSVRTRVPMSPVSRTHPRSSSSGSYGETENEHTRVTIYEQRSVDGLETTVLLEDQNILKNESDQIAYQKNSQKLDGSSLYRRLQGSGLSPHCDELPQSPFLGVPREARNTAVSGLSSHNKDRNFRELLADRSINQETDSASPTVEKTLYVDIVHKVESPNLDLCSSHMKELPSLRENDFEILSNSKGMEETQSADSSVRDIENLTIVHEQSTTHPKFQKSADLLSSADKLDQEAVMELEVFKPAQDLCQVSITSENFKVPRSVNPDFEVQHPQKDDIFENSYGSYSEFPAPPPLPKSPSDSWLWRTLPSMSSKKLNQANKRLSVDPKWETTVKTTKVQNQHVRFSEELRAPIPETP</sequence>
<dbReference type="PANTHER" id="PTHR33671:SF2">
    <property type="entry name" value="N-METHYLTRANSFERASE, PUTATIVE (DUF688)-RELATED"/>
    <property type="match status" value="1"/>
</dbReference>
<comment type="caution">
    <text evidence="2">The sequence shown here is derived from an EMBL/GenBank/DDBJ whole genome shotgun (WGS) entry which is preliminary data.</text>
</comment>
<dbReference type="InterPro" id="IPR007789">
    <property type="entry name" value="DUF688"/>
</dbReference>
<protein>
    <submittedName>
        <fullName evidence="2">Uncharacterized protein</fullName>
    </submittedName>
</protein>
<gene>
    <name evidence="2" type="ORF">ILEXP_LOCUS94</name>
</gene>
<dbReference type="Proteomes" id="UP001642360">
    <property type="component" value="Unassembled WGS sequence"/>
</dbReference>
<feature type="region of interest" description="Disordered" evidence="1">
    <location>
        <begin position="31"/>
        <end position="58"/>
    </location>
</feature>
<organism evidence="2 3">
    <name type="scientific">Ilex paraguariensis</name>
    <name type="common">yerba mate</name>
    <dbReference type="NCBI Taxonomy" id="185542"/>
    <lineage>
        <taxon>Eukaryota</taxon>
        <taxon>Viridiplantae</taxon>
        <taxon>Streptophyta</taxon>
        <taxon>Embryophyta</taxon>
        <taxon>Tracheophyta</taxon>
        <taxon>Spermatophyta</taxon>
        <taxon>Magnoliopsida</taxon>
        <taxon>eudicotyledons</taxon>
        <taxon>Gunneridae</taxon>
        <taxon>Pentapetalae</taxon>
        <taxon>asterids</taxon>
        <taxon>campanulids</taxon>
        <taxon>Aquifoliales</taxon>
        <taxon>Aquifoliaceae</taxon>
        <taxon>Ilex</taxon>
    </lineage>
</organism>
<name>A0ABC8QKS6_9AQUA</name>
<dbReference type="PANTHER" id="PTHR33671">
    <property type="entry name" value="N-METHYLTRANSFERASE, PUTATIVE (DUF688)-RELATED"/>
    <property type="match status" value="1"/>
</dbReference>
<feature type="compositionally biased region" description="Low complexity" evidence="1">
    <location>
        <begin position="320"/>
        <end position="337"/>
    </location>
</feature>
<reference evidence="2 3" key="1">
    <citation type="submission" date="2024-02" db="EMBL/GenBank/DDBJ databases">
        <authorList>
            <person name="Vignale AGUSTIN F."/>
            <person name="Sosa J E."/>
            <person name="Modenutti C."/>
        </authorList>
    </citation>
    <scope>NUCLEOTIDE SEQUENCE [LARGE SCALE GENOMIC DNA]</scope>
</reference>
<evidence type="ECO:0000313" key="2">
    <source>
        <dbReference type="EMBL" id="CAK9133220.1"/>
    </source>
</evidence>